<evidence type="ECO:0000313" key="3">
    <source>
        <dbReference type="Proteomes" id="UP001281410"/>
    </source>
</evidence>
<proteinExistence type="predicted"/>
<organism evidence="2 3">
    <name type="scientific">Dipteronia sinensis</name>
    <dbReference type="NCBI Taxonomy" id="43782"/>
    <lineage>
        <taxon>Eukaryota</taxon>
        <taxon>Viridiplantae</taxon>
        <taxon>Streptophyta</taxon>
        <taxon>Embryophyta</taxon>
        <taxon>Tracheophyta</taxon>
        <taxon>Spermatophyta</taxon>
        <taxon>Magnoliopsida</taxon>
        <taxon>eudicotyledons</taxon>
        <taxon>Gunneridae</taxon>
        <taxon>Pentapetalae</taxon>
        <taxon>rosids</taxon>
        <taxon>malvids</taxon>
        <taxon>Sapindales</taxon>
        <taxon>Sapindaceae</taxon>
        <taxon>Hippocastanoideae</taxon>
        <taxon>Acereae</taxon>
        <taxon>Dipteronia</taxon>
    </lineage>
</organism>
<dbReference type="AlphaFoldDB" id="A0AAE0DUS1"/>
<name>A0AAE0DUS1_9ROSI</name>
<dbReference type="Proteomes" id="UP001281410">
    <property type="component" value="Unassembled WGS sequence"/>
</dbReference>
<sequence length="645" mass="73338">MKWWLRLFLRRKLRRGFSLRLCNVLYKIVAKTIANHFCLALDGVISETHSAFIPGRVISDNVLVSFECMHGLRRRKRKRGAMAIKLDMSKAYDRVEWIFVEQMLRKLGFSERWINLVSRYISSATDSNCVSIRRILDIYAWASGQLINFAKSAMCVSPSVSSLEVTRLAAIIGIGTVGCQESYLGLPCFTGKRKKEIFSSITSKIRDKIKGWRDKFLSAGGKEILIKAVIQSIPAYTMNLFQLPKGLLKEIYRLCARFWWRSTGISRKVHWCTLAKLCEAKGKSGLGFKDLEIFNKALLANQCWRIMSKGNSLAAQVLKACYFPDGEFIDAEVKSTASFIRSLMWGKDIISAGSRWRVGDNSNILIYKDRWLPRPTTFRPFSPLSLLLGEDATVDQLITPSGGWDVGLVKRIFWEDDVSAILSIPLGRGRARDSIQWHFDRKGSYSVKSGYWVGVTLSSVSGPSDSSSFSISSIAWWKSLWKLQIPSKIKVFVCKACHNMLPSFEVLARRKIPVDRRCPMCKCKSESIIHGLWSCRCLKVLRAFWFPQLADNHKDKTHFFDFMLDCHSRLKLKDLGLFCVCSWKVWSIRNAAVHDSSFAREVDVVDWAGVFLEDVHVGRLVKGSMLPASSFRNPLCGLPPSYAYD</sequence>
<feature type="domain" description="Reverse transcriptase zinc-binding" evidence="1">
    <location>
        <begin position="473"/>
        <end position="539"/>
    </location>
</feature>
<dbReference type="Pfam" id="PF13966">
    <property type="entry name" value="zf-RVT"/>
    <property type="match status" value="1"/>
</dbReference>
<dbReference type="PANTHER" id="PTHR33116">
    <property type="entry name" value="REVERSE TRANSCRIPTASE ZINC-BINDING DOMAIN-CONTAINING PROTEIN-RELATED-RELATED"/>
    <property type="match status" value="1"/>
</dbReference>
<accession>A0AAE0DUS1</accession>
<reference evidence="2" key="1">
    <citation type="journal article" date="2023" name="Plant J.">
        <title>Genome sequences and population genomics provide insights into the demographic history, inbreeding, and mutation load of two 'living fossil' tree species of Dipteronia.</title>
        <authorList>
            <person name="Feng Y."/>
            <person name="Comes H.P."/>
            <person name="Chen J."/>
            <person name="Zhu S."/>
            <person name="Lu R."/>
            <person name="Zhang X."/>
            <person name="Li P."/>
            <person name="Qiu J."/>
            <person name="Olsen K.M."/>
            <person name="Qiu Y."/>
        </authorList>
    </citation>
    <scope>NUCLEOTIDE SEQUENCE</scope>
    <source>
        <strain evidence="2">NBL</strain>
    </source>
</reference>
<dbReference type="EMBL" id="JANJYJ010000009">
    <property type="protein sequence ID" value="KAK3189116.1"/>
    <property type="molecule type" value="Genomic_DNA"/>
</dbReference>
<dbReference type="PANTHER" id="PTHR33116:SF86">
    <property type="entry name" value="REVERSE TRANSCRIPTASE DOMAIN-CONTAINING PROTEIN"/>
    <property type="match status" value="1"/>
</dbReference>
<comment type="caution">
    <text evidence="2">The sequence shown here is derived from an EMBL/GenBank/DDBJ whole genome shotgun (WGS) entry which is preliminary data.</text>
</comment>
<gene>
    <name evidence="2" type="ORF">Dsin_028677</name>
</gene>
<dbReference type="InterPro" id="IPR026960">
    <property type="entry name" value="RVT-Znf"/>
</dbReference>
<protein>
    <recommendedName>
        <fullName evidence="1">Reverse transcriptase zinc-binding domain-containing protein</fullName>
    </recommendedName>
</protein>
<keyword evidence="3" id="KW-1185">Reference proteome</keyword>
<evidence type="ECO:0000259" key="1">
    <source>
        <dbReference type="Pfam" id="PF13966"/>
    </source>
</evidence>
<evidence type="ECO:0000313" key="2">
    <source>
        <dbReference type="EMBL" id="KAK3189116.1"/>
    </source>
</evidence>